<dbReference type="EMBL" id="MU001949">
    <property type="protein sequence ID" value="KAF2792937.1"/>
    <property type="molecule type" value="Genomic_DNA"/>
</dbReference>
<gene>
    <name evidence="2" type="ORF">K505DRAFT_325831</name>
</gene>
<protein>
    <recommendedName>
        <fullName evidence="4">Phospholipid scramblase</fullName>
    </recommendedName>
</protein>
<feature type="compositionally biased region" description="Basic and acidic residues" evidence="1">
    <location>
        <begin position="9"/>
        <end position="33"/>
    </location>
</feature>
<organism evidence="2 3">
    <name type="scientific">Melanomma pulvis-pyrius CBS 109.77</name>
    <dbReference type="NCBI Taxonomy" id="1314802"/>
    <lineage>
        <taxon>Eukaryota</taxon>
        <taxon>Fungi</taxon>
        <taxon>Dikarya</taxon>
        <taxon>Ascomycota</taxon>
        <taxon>Pezizomycotina</taxon>
        <taxon>Dothideomycetes</taxon>
        <taxon>Pleosporomycetidae</taxon>
        <taxon>Pleosporales</taxon>
        <taxon>Melanommataceae</taxon>
        <taxon>Melanomma</taxon>
    </lineage>
</organism>
<feature type="region of interest" description="Disordered" evidence="1">
    <location>
        <begin position="1"/>
        <end position="50"/>
    </location>
</feature>
<name>A0A6A6XB32_9PLEO</name>
<dbReference type="Proteomes" id="UP000799757">
    <property type="component" value="Unassembled WGS sequence"/>
</dbReference>
<accession>A0A6A6XB32</accession>
<evidence type="ECO:0000256" key="1">
    <source>
        <dbReference type="SAM" id="MobiDB-lite"/>
    </source>
</evidence>
<sequence length="278" mass="31108">MSTAIALQDMDHSPSHKDGNGEVRHRVVSKQDTKTAMSTQSLEDEWAANPQDAVSSRLPLDSQSFVPTKTYWISPHGMLTKEIKILDLTPDMDVPYSGLTPAYKDSVKKTLKDHSFSPVFTAHRNNWLGLKYSITDDQGNPIADWKHSWSSVGEAILTFPEDSQHSEHPISLRNKRWGFRNESFTVNSMSFFWGMDSFWHSTNMTLYKVFGSGEDERKVEVGKYAQKWWGGFVTGGTFVVDEKELDGLVACLTLCVVLKKKRQRAAERNPGGGSGGGS</sequence>
<evidence type="ECO:0000313" key="3">
    <source>
        <dbReference type="Proteomes" id="UP000799757"/>
    </source>
</evidence>
<dbReference type="AlphaFoldDB" id="A0A6A6XB32"/>
<keyword evidence="3" id="KW-1185">Reference proteome</keyword>
<evidence type="ECO:0000313" key="2">
    <source>
        <dbReference type="EMBL" id="KAF2792937.1"/>
    </source>
</evidence>
<reference evidence="2" key="1">
    <citation type="journal article" date="2020" name="Stud. Mycol.">
        <title>101 Dothideomycetes genomes: a test case for predicting lifestyles and emergence of pathogens.</title>
        <authorList>
            <person name="Haridas S."/>
            <person name="Albert R."/>
            <person name="Binder M."/>
            <person name="Bloem J."/>
            <person name="Labutti K."/>
            <person name="Salamov A."/>
            <person name="Andreopoulos B."/>
            <person name="Baker S."/>
            <person name="Barry K."/>
            <person name="Bills G."/>
            <person name="Bluhm B."/>
            <person name="Cannon C."/>
            <person name="Castanera R."/>
            <person name="Culley D."/>
            <person name="Daum C."/>
            <person name="Ezra D."/>
            <person name="Gonzalez J."/>
            <person name="Henrissat B."/>
            <person name="Kuo A."/>
            <person name="Liang C."/>
            <person name="Lipzen A."/>
            <person name="Lutzoni F."/>
            <person name="Magnuson J."/>
            <person name="Mondo S."/>
            <person name="Nolan M."/>
            <person name="Ohm R."/>
            <person name="Pangilinan J."/>
            <person name="Park H.-J."/>
            <person name="Ramirez L."/>
            <person name="Alfaro M."/>
            <person name="Sun H."/>
            <person name="Tritt A."/>
            <person name="Yoshinaga Y."/>
            <person name="Zwiers L.-H."/>
            <person name="Turgeon B."/>
            <person name="Goodwin S."/>
            <person name="Spatafora J."/>
            <person name="Crous P."/>
            <person name="Grigoriev I."/>
        </authorList>
    </citation>
    <scope>NUCLEOTIDE SEQUENCE</scope>
    <source>
        <strain evidence="2">CBS 109.77</strain>
    </source>
</reference>
<dbReference type="OrthoDB" id="21214at2759"/>
<proteinExistence type="predicted"/>
<evidence type="ECO:0008006" key="4">
    <source>
        <dbReference type="Google" id="ProtNLM"/>
    </source>
</evidence>